<evidence type="ECO:0000313" key="7">
    <source>
        <dbReference type="Proteomes" id="UP000222542"/>
    </source>
</evidence>
<dbReference type="Gene3D" id="2.120.10.30">
    <property type="entry name" value="TolB, C-terminal domain"/>
    <property type="match status" value="1"/>
</dbReference>
<gene>
    <name evidence="6" type="ORF">T459_28218</name>
</gene>
<dbReference type="SUPFAM" id="SSF63829">
    <property type="entry name" value="Calcium-dependent phosphotriesterase"/>
    <property type="match status" value="1"/>
</dbReference>
<comment type="caution">
    <text evidence="6">The sequence shown here is derived from an EMBL/GenBank/DDBJ whole genome shotgun (WGS) entry which is preliminary data.</text>
</comment>
<keyword evidence="3" id="KW-0926">Vacuole</keyword>
<dbReference type="PANTHER" id="PTHR10426:SF67">
    <property type="entry name" value="PROTEIN STRICTOSIDINE SYNTHASE-LIKE 10-LIKE"/>
    <property type="match status" value="1"/>
</dbReference>
<reference evidence="6 7" key="1">
    <citation type="journal article" date="2014" name="Nat. Genet.">
        <title>Genome sequence of the hot pepper provides insights into the evolution of pungency in Capsicum species.</title>
        <authorList>
            <person name="Kim S."/>
            <person name="Park M."/>
            <person name="Yeom S.I."/>
            <person name="Kim Y.M."/>
            <person name="Lee J.M."/>
            <person name="Lee H.A."/>
            <person name="Seo E."/>
            <person name="Choi J."/>
            <person name="Cheong K."/>
            <person name="Kim K.T."/>
            <person name="Jung K."/>
            <person name="Lee G.W."/>
            <person name="Oh S.K."/>
            <person name="Bae C."/>
            <person name="Kim S.B."/>
            <person name="Lee H.Y."/>
            <person name="Kim S.Y."/>
            <person name="Kim M.S."/>
            <person name="Kang B.C."/>
            <person name="Jo Y.D."/>
            <person name="Yang H.B."/>
            <person name="Jeong H.J."/>
            <person name="Kang W.H."/>
            <person name="Kwon J.K."/>
            <person name="Shin C."/>
            <person name="Lim J.Y."/>
            <person name="Park J.H."/>
            <person name="Huh J.H."/>
            <person name="Kim J.S."/>
            <person name="Kim B.D."/>
            <person name="Cohen O."/>
            <person name="Paran I."/>
            <person name="Suh M.C."/>
            <person name="Lee S.B."/>
            <person name="Kim Y.K."/>
            <person name="Shin Y."/>
            <person name="Noh S.J."/>
            <person name="Park J."/>
            <person name="Seo Y.S."/>
            <person name="Kwon S.Y."/>
            <person name="Kim H.A."/>
            <person name="Park J.M."/>
            <person name="Kim H.J."/>
            <person name="Choi S.B."/>
            <person name="Bosland P.W."/>
            <person name="Reeves G."/>
            <person name="Jo S.H."/>
            <person name="Lee B.W."/>
            <person name="Cho H.T."/>
            <person name="Choi H.S."/>
            <person name="Lee M.S."/>
            <person name="Yu Y."/>
            <person name="Do Choi Y."/>
            <person name="Park B.S."/>
            <person name="van Deynze A."/>
            <person name="Ashrafi H."/>
            <person name="Hill T."/>
            <person name="Kim W.T."/>
            <person name="Pai H.S."/>
            <person name="Ahn H.K."/>
            <person name="Yeam I."/>
            <person name="Giovannoni J.J."/>
            <person name="Rose J.K."/>
            <person name="Sorensen I."/>
            <person name="Lee S.J."/>
            <person name="Kim R.W."/>
            <person name="Choi I.Y."/>
            <person name="Choi B.S."/>
            <person name="Lim J.S."/>
            <person name="Lee Y.H."/>
            <person name="Choi D."/>
        </authorList>
    </citation>
    <scope>NUCLEOTIDE SEQUENCE [LARGE SCALE GENOMIC DNA]</scope>
    <source>
        <strain evidence="7">cv. CM334</strain>
    </source>
</reference>
<evidence type="ECO:0000256" key="3">
    <source>
        <dbReference type="ARBA" id="ARBA00022554"/>
    </source>
</evidence>
<comment type="similarity">
    <text evidence="2">Belongs to the strictosidine synthase family.</text>
</comment>
<comment type="subcellular location">
    <subcellularLocation>
        <location evidence="1">Vacuole</location>
    </subcellularLocation>
</comment>
<evidence type="ECO:0000313" key="6">
    <source>
        <dbReference type="EMBL" id="PHT68731.1"/>
    </source>
</evidence>
<evidence type="ECO:0000256" key="2">
    <source>
        <dbReference type="ARBA" id="ARBA00009191"/>
    </source>
</evidence>
<proteinExistence type="inferred from homology"/>
<keyword evidence="4" id="KW-0325">Glycoprotein</keyword>
<feature type="domain" description="Strictosidine synthase conserved region" evidence="5">
    <location>
        <begin position="9"/>
        <end position="57"/>
    </location>
</feature>
<accession>A0A2G2YGM2</accession>
<dbReference type="Pfam" id="PF03088">
    <property type="entry name" value="Str_synth"/>
    <property type="match status" value="1"/>
</dbReference>
<keyword evidence="7" id="KW-1185">Reference proteome</keyword>
<sequence>MCIPLHVGEYDKSTKEVTVLLRGLAFANGVALSKDKSIVLVAENSTGKIVRYWLKGPRAGQYYTSIDLTGYPDNIERNSKGELLFSKLVTFNSWLGKTVLKHPVSIQQQHFILVRWQAHVTAIKLSEDGQVLEVLEDFESKTLECISEVEDKNDWFCNGAFCWSLWIVLKYQFHLY</sequence>
<dbReference type="Gramene" id="PHT68731">
    <property type="protein sequence ID" value="PHT68731"/>
    <property type="gene ID" value="T459_28218"/>
</dbReference>
<evidence type="ECO:0000259" key="5">
    <source>
        <dbReference type="Pfam" id="PF03088"/>
    </source>
</evidence>
<dbReference type="GO" id="GO:0005773">
    <property type="term" value="C:vacuole"/>
    <property type="evidence" value="ECO:0007669"/>
    <property type="project" value="UniProtKB-SubCell"/>
</dbReference>
<evidence type="ECO:0000256" key="4">
    <source>
        <dbReference type="ARBA" id="ARBA00023180"/>
    </source>
</evidence>
<dbReference type="InterPro" id="IPR018119">
    <property type="entry name" value="Strictosidine_synth_cons-reg"/>
</dbReference>
<dbReference type="AlphaFoldDB" id="A0A2G2YGM2"/>
<dbReference type="EMBL" id="AYRZ02000011">
    <property type="protein sequence ID" value="PHT68731.1"/>
    <property type="molecule type" value="Genomic_DNA"/>
</dbReference>
<dbReference type="Proteomes" id="UP000222542">
    <property type="component" value="Unassembled WGS sequence"/>
</dbReference>
<evidence type="ECO:0000256" key="1">
    <source>
        <dbReference type="ARBA" id="ARBA00004116"/>
    </source>
</evidence>
<dbReference type="PANTHER" id="PTHR10426">
    <property type="entry name" value="STRICTOSIDINE SYNTHASE-RELATED"/>
    <property type="match status" value="1"/>
</dbReference>
<reference evidence="6 7" key="2">
    <citation type="journal article" date="2017" name="Genome Biol.">
        <title>New reference genome sequences of hot pepper reveal the massive evolution of plant disease-resistance genes by retroduplication.</title>
        <authorList>
            <person name="Kim S."/>
            <person name="Park J."/>
            <person name="Yeom S.I."/>
            <person name="Kim Y.M."/>
            <person name="Seo E."/>
            <person name="Kim K.T."/>
            <person name="Kim M.S."/>
            <person name="Lee J.M."/>
            <person name="Cheong K."/>
            <person name="Shin H.S."/>
            <person name="Kim S.B."/>
            <person name="Han K."/>
            <person name="Lee J."/>
            <person name="Park M."/>
            <person name="Lee H.A."/>
            <person name="Lee H.Y."/>
            <person name="Lee Y."/>
            <person name="Oh S."/>
            <person name="Lee J.H."/>
            <person name="Choi E."/>
            <person name="Choi E."/>
            <person name="Lee S.E."/>
            <person name="Jeon J."/>
            <person name="Kim H."/>
            <person name="Choi G."/>
            <person name="Song H."/>
            <person name="Lee J."/>
            <person name="Lee S.C."/>
            <person name="Kwon J.K."/>
            <person name="Lee H.Y."/>
            <person name="Koo N."/>
            <person name="Hong Y."/>
            <person name="Kim R.W."/>
            <person name="Kang W.H."/>
            <person name="Huh J.H."/>
            <person name="Kang B.C."/>
            <person name="Yang T.J."/>
            <person name="Lee Y.H."/>
            <person name="Bennetzen J.L."/>
            <person name="Choi D."/>
        </authorList>
    </citation>
    <scope>NUCLEOTIDE SEQUENCE [LARGE SCALE GENOMIC DNA]</scope>
    <source>
        <strain evidence="7">cv. CM334</strain>
    </source>
</reference>
<dbReference type="STRING" id="4072.A0A2G2YGM2"/>
<dbReference type="InterPro" id="IPR011042">
    <property type="entry name" value="6-blade_b-propeller_TolB-like"/>
</dbReference>
<name>A0A2G2YGM2_CAPAN</name>
<protein>
    <submittedName>
        <fullName evidence="6">Protein STRICTOSIDINE SYNTHASE-LIKE 10</fullName>
    </submittedName>
</protein>
<organism evidence="6 7">
    <name type="scientific">Capsicum annuum</name>
    <name type="common">Capsicum pepper</name>
    <dbReference type="NCBI Taxonomy" id="4072"/>
    <lineage>
        <taxon>Eukaryota</taxon>
        <taxon>Viridiplantae</taxon>
        <taxon>Streptophyta</taxon>
        <taxon>Embryophyta</taxon>
        <taxon>Tracheophyta</taxon>
        <taxon>Spermatophyta</taxon>
        <taxon>Magnoliopsida</taxon>
        <taxon>eudicotyledons</taxon>
        <taxon>Gunneridae</taxon>
        <taxon>Pentapetalae</taxon>
        <taxon>asterids</taxon>
        <taxon>lamiids</taxon>
        <taxon>Solanales</taxon>
        <taxon>Solanaceae</taxon>
        <taxon>Solanoideae</taxon>
        <taxon>Capsiceae</taxon>
        <taxon>Capsicum</taxon>
    </lineage>
</organism>